<dbReference type="SUPFAM" id="SSF47598">
    <property type="entry name" value="Ribbon-helix-helix"/>
    <property type="match status" value="1"/>
</dbReference>
<protein>
    <recommendedName>
        <fullName evidence="3">Toxin-antitoxin system HicB family antitoxin</fullName>
    </recommendedName>
</protein>
<gene>
    <name evidence="1" type="ORF">IQ63_09445</name>
</gene>
<evidence type="ECO:0000313" key="1">
    <source>
        <dbReference type="EMBL" id="KND37610.1"/>
    </source>
</evidence>
<name>A0A0L0KJ57_9ACTN</name>
<comment type="caution">
    <text evidence="1">The sequence shown here is derived from an EMBL/GenBank/DDBJ whole genome shotgun (WGS) entry which is preliminary data.</text>
</comment>
<proteinExistence type="predicted"/>
<dbReference type="PATRIC" id="fig|42234.21.peg.1947"/>
<dbReference type="Proteomes" id="UP000037151">
    <property type="component" value="Unassembled WGS sequence"/>
</dbReference>
<dbReference type="EMBL" id="JPPY01000063">
    <property type="protein sequence ID" value="KND37610.1"/>
    <property type="molecule type" value="Genomic_DNA"/>
</dbReference>
<sequence length="61" mass="6543">MTAITLRIPDAMDKQLRDAAAGSPSLNDYIVRAVRRQMTLDAARTLASLAPLDLTGEGDTL</sequence>
<dbReference type="GO" id="GO:0006355">
    <property type="term" value="P:regulation of DNA-templated transcription"/>
    <property type="evidence" value="ECO:0007669"/>
    <property type="project" value="InterPro"/>
</dbReference>
<dbReference type="InterPro" id="IPR010985">
    <property type="entry name" value="Ribbon_hlx_hlx"/>
</dbReference>
<accession>A0A0L0KJ57</accession>
<evidence type="ECO:0000313" key="2">
    <source>
        <dbReference type="Proteomes" id="UP000037151"/>
    </source>
</evidence>
<evidence type="ECO:0008006" key="3">
    <source>
        <dbReference type="Google" id="ProtNLM"/>
    </source>
</evidence>
<organism evidence="1 2">
    <name type="scientific">Streptomyces acidiscabies</name>
    <dbReference type="NCBI Taxonomy" id="42234"/>
    <lineage>
        <taxon>Bacteria</taxon>
        <taxon>Bacillati</taxon>
        <taxon>Actinomycetota</taxon>
        <taxon>Actinomycetes</taxon>
        <taxon>Kitasatosporales</taxon>
        <taxon>Streptomycetaceae</taxon>
        <taxon>Streptomyces</taxon>
    </lineage>
</organism>
<dbReference type="AlphaFoldDB" id="A0A0L0KJ57"/>
<reference evidence="2" key="1">
    <citation type="submission" date="2014-07" db="EMBL/GenBank/DDBJ databases">
        <title>Genome sequencing of plant-pathogenic Streptomyces species.</title>
        <authorList>
            <person name="Harrison J."/>
            <person name="Sapp M."/>
            <person name="Thwaites R."/>
            <person name="Studholme D.J."/>
        </authorList>
    </citation>
    <scope>NUCLEOTIDE SEQUENCE [LARGE SCALE GENOMIC DNA]</scope>
    <source>
        <strain evidence="2">NCPPB 4445</strain>
    </source>
</reference>
<dbReference type="OrthoDB" id="4246552at2"/>
<dbReference type="RefSeq" id="WP_050370234.1">
    <property type="nucleotide sequence ID" value="NZ_KQ257813.1"/>
</dbReference>